<protein>
    <recommendedName>
        <fullName evidence="3">HEPN domain-containing protein</fullName>
    </recommendedName>
</protein>
<keyword evidence="2" id="KW-1185">Reference proteome</keyword>
<reference evidence="1 2" key="2">
    <citation type="submission" date="2020-03" db="EMBL/GenBank/DDBJ databases">
        <title>Devosia chinhatensis sp. nov., isolated from a hexachlorocyclohexane (HCH) dump site in India.</title>
        <authorList>
            <person name="Kumar M."/>
            <person name="Lal R."/>
        </authorList>
    </citation>
    <scope>NUCLEOTIDE SEQUENCE [LARGE SCALE GENOMIC DNA]</scope>
    <source>
        <strain evidence="1 2">H239</strain>
    </source>
</reference>
<name>A0A6M1S951_9HYPH</name>
<dbReference type="AlphaFoldDB" id="A0A6M1S951"/>
<evidence type="ECO:0000313" key="2">
    <source>
        <dbReference type="Proteomes" id="UP000474802"/>
    </source>
</evidence>
<dbReference type="EMBL" id="JAALFG010000001">
    <property type="protein sequence ID" value="NGP16539.1"/>
    <property type="molecule type" value="Genomic_DNA"/>
</dbReference>
<evidence type="ECO:0008006" key="3">
    <source>
        <dbReference type="Google" id="ProtNLM"/>
    </source>
</evidence>
<proteinExistence type="predicted"/>
<organism evidence="1 2">
    <name type="scientific">Devosia aurantiaca</name>
    <dbReference type="NCBI Taxonomy" id="2714858"/>
    <lineage>
        <taxon>Bacteria</taxon>
        <taxon>Pseudomonadati</taxon>
        <taxon>Pseudomonadota</taxon>
        <taxon>Alphaproteobacteria</taxon>
        <taxon>Hyphomicrobiales</taxon>
        <taxon>Devosiaceae</taxon>
        <taxon>Devosia</taxon>
    </lineage>
</organism>
<evidence type="ECO:0000313" key="1">
    <source>
        <dbReference type="EMBL" id="NGP16539.1"/>
    </source>
</evidence>
<reference evidence="1 2" key="1">
    <citation type="submission" date="2020-02" db="EMBL/GenBank/DDBJ databases">
        <authorList>
            <person name="Khan S.A."/>
            <person name="Jeon C.O."/>
            <person name="Chun B.H."/>
        </authorList>
    </citation>
    <scope>NUCLEOTIDE SEQUENCE [LARGE SCALE GENOMIC DNA]</scope>
    <source>
        <strain evidence="1 2">H239</strain>
    </source>
</reference>
<gene>
    <name evidence="1" type="ORF">G5575_01515</name>
</gene>
<accession>A0A6M1S951</accession>
<sequence length="170" mass="18780">MIPESAGATPYGIFLLADDYLSAASAVMDHARIGPAPVRLLAFHAAELFLKTYMRSAGQTIEALRSLGHDLEAMIEGAQSLGLILPPQVLAQSRKLTRKNDYVRVRYVVVDNRDDISEESVIRFCNTIRNSVVRALNLDEFGAPKGNHWLGALPSDYPSKNDEEVSWVQP</sequence>
<dbReference type="Proteomes" id="UP000474802">
    <property type="component" value="Unassembled WGS sequence"/>
</dbReference>
<dbReference type="RefSeq" id="WP_164532793.1">
    <property type="nucleotide sequence ID" value="NZ_JAALFG010000001.1"/>
</dbReference>
<comment type="caution">
    <text evidence="1">The sequence shown here is derived from an EMBL/GenBank/DDBJ whole genome shotgun (WGS) entry which is preliminary data.</text>
</comment>